<protein>
    <submittedName>
        <fullName evidence="2">FBP C-terminal treble-clef zinc-finger</fullName>
    </submittedName>
</protein>
<dbReference type="Pfam" id="PF16571">
    <property type="entry name" value="FBP_C"/>
    <property type="match status" value="1"/>
</dbReference>
<dbReference type="GO" id="GO:0008270">
    <property type="term" value="F:zinc ion binding"/>
    <property type="evidence" value="ECO:0007669"/>
    <property type="project" value="UniProtKB-KW"/>
</dbReference>
<keyword evidence="2" id="KW-0479">Metal-binding</keyword>
<dbReference type="RefSeq" id="WP_092555798.1">
    <property type="nucleotide sequence ID" value="NZ_FNPZ01000003.1"/>
</dbReference>
<gene>
    <name evidence="2" type="ORF">SAMN05216554_3346</name>
</gene>
<evidence type="ECO:0000259" key="1">
    <source>
        <dbReference type="Pfam" id="PF16571"/>
    </source>
</evidence>
<name>A0A1H3S7D0_9MICO</name>
<keyword evidence="3" id="KW-1185">Reference proteome</keyword>
<keyword evidence="2" id="KW-0863">Zinc-finger</keyword>
<dbReference type="AlphaFoldDB" id="A0A1H3S7D0"/>
<evidence type="ECO:0000313" key="3">
    <source>
        <dbReference type="Proteomes" id="UP000198891"/>
    </source>
</evidence>
<feature type="domain" description="Elongation factor G-binding protein C-terminal treble-clef zinc-finger" evidence="1">
    <location>
        <begin position="8"/>
        <end position="160"/>
    </location>
</feature>
<organism evidence="2 3">
    <name type="scientific">Herbiconiux ginsengi</name>
    <dbReference type="NCBI Taxonomy" id="381665"/>
    <lineage>
        <taxon>Bacteria</taxon>
        <taxon>Bacillati</taxon>
        <taxon>Actinomycetota</taxon>
        <taxon>Actinomycetes</taxon>
        <taxon>Micrococcales</taxon>
        <taxon>Microbacteriaceae</taxon>
        <taxon>Herbiconiux</taxon>
    </lineage>
</organism>
<reference evidence="2 3" key="1">
    <citation type="submission" date="2016-10" db="EMBL/GenBank/DDBJ databases">
        <authorList>
            <person name="de Groot N.N."/>
        </authorList>
    </citation>
    <scope>NUCLEOTIDE SEQUENCE [LARGE SCALE GENOMIC DNA]</scope>
    <source>
        <strain evidence="2 3">CGMCC 4.3491</strain>
    </source>
</reference>
<sequence>MLPLTESEIRASFTNTSAHEIARMTLPGLHEIVWEDREFLGWRDAHAIHRGYIVYWRDDRPVGILLKAAGSRMRPGISAMCSLCRTPLPGGQVTLFTAPRAGQAGIDGSTIGTYICSDLTCSMLIRIVPPKSDMQPDPADVIASRAEGLSSRLNSFTDDVLRAG</sequence>
<dbReference type="OrthoDB" id="4171838at2"/>
<evidence type="ECO:0000313" key="2">
    <source>
        <dbReference type="EMBL" id="SDZ33495.1"/>
    </source>
</evidence>
<dbReference type="EMBL" id="FNPZ01000003">
    <property type="protein sequence ID" value="SDZ33495.1"/>
    <property type="molecule type" value="Genomic_DNA"/>
</dbReference>
<dbReference type="Proteomes" id="UP000198891">
    <property type="component" value="Unassembled WGS sequence"/>
</dbReference>
<accession>A0A1H3S7D0</accession>
<proteinExistence type="predicted"/>
<dbReference type="STRING" id="381665.SAMN05216554_3346"/>
<keyword evidence="2" id="KW-0862">Zinc</keyword>
<dbReference type="InterPro" id="IPR032330">
    <property type="entry name" value="EF-G-binding_C"/>
</dbReference>